<dbReference type="Proteomes" id="UP000525078">
    <property type="component" value="Unassembled WGS sequence"/>
</dbReference>
<dbReference type="Pfam" id="PF07714">
    <property type="entry name" value="PK_Tyr_Ser-Thr"/>
    <property type="match status" value="1"/>
</dbReference>
<sequence>MKDESAGLIIGISIGVVIGVLLAISGFFCFRYHRKRSQIGNSSSRRAATIPIRANGIDSCSILSDSTIGPDSPVKSGRNGSSFWLDGFRKSNVISASGIPEYSYKDLQKATYNFTTLIGQGAFGPVYKAQMSTGEIVAVKVLATDSKQGEKEFQTEVMLLGRLHHRNLVNLIGFCAEKGQHMLIYVYMSKGSLASHLYNEDREPLSWDLRVHIALDVARGMEYLHDGAVPSVIHRDIKSNNILLDQSMRARVADFGLSREEMVNSHAANVRGTFGYLDPEYISTRTFTKKRWEEIVDSRLDGKFDVEGLNEMAALGYKCINRIPKKRPSMRDIVQILSRILKLRHDKRHHKSLSAMTDEVTIDVDGPETNSHVPDHRREESVESTIDYEV</sequence>
<feature type="region of interest" description="Disordered" evidence="4">
    <location>
        <begin position="364"/>
        <end position="390"/>
    </location>
</feature>
<keyword evidence="2" id="KW-0547">Nucleotide-binding</keyword>
<dbReference type="GO" id="GO:0005524">
    <property type="term" value="F:ATP binding"/>
    <property type="evidence" value="ECO:0007669"/>
    <property type="project" value="UniProtKB-KW"/>
</dbReference>
<dbReference type="FunFam" id="3.30.200.20:FF:000274">
    <property type="entry name" value="Calcium/calmodulin-regulated receptor-like kinase 1"/>
    <property type="match status" value="1"/>
</dbReference>
<keyword evidence="5" id="KW-1133">Transmembrane helix</keyword>
<dbReference type="PROSITE" id="PS00108">
    <property type="entry name" value="PROTEIN_KINASE_ST"/>
    <property type="match status" value="1"/>
</dbReference>
<proteinExistence type="predicted"/>
<evidence type="ECO:0000259" key="6">
    <source>
        <dbReference type="PROSITE" id="PS50011"/>
    </source>
</evidence>
<dbReference type="GO" id="GO:0004674">
    <property type="term" value="F:protein serine/threonine kinase activity"/>
    <property type="evidence" value="ECO:0007669"/>
    <property type="project" value="UniProtKB-KW"/>
</dbReference>
<keyword evidence="5" id="KW-0812">Transmembrane</keyword>
<feature type="domain" description="Protein kinase" evidence="6">
    <location>
        <begin position="112"/>
        <end position="390"/>
    </location>
</feature>
<reference evidence="7 8" key="1">
    <citation type="journal article" date="2020" name="bioRxiv">
        <title>Sequence and annotation of 42 cannabis genomes reveals extensive copy number variation in cannabinoid synthesis and pathogen resistance genes.</title>
        <authorList>
            <person name="Mckernan K.J."/>
            <person name="Helbert Y."/>
            <person name="Kane L.T."/>
            <person name="Ebling H."/>
            <person name="Zhang L."/>
            <person name="Liu B."/>
            <person name="Eaton Z."/>
            <person name="Mclaughlin S."/>
            <person name="Kingan S."/>
            <person name="Baybayan P."/>
            <person name="Concepcion G."/>
            <person name="Jordan M."/>
            <person name="Riva A."/>
            <person name="Barbazuk W."/>
            <person name="Harkins T."/>
        </authorList>
    </citation>
    <scope>NUCLEOTIDE SEQUENCE [LARGE SCALE GENOMIC DNA]</scope>
    <source>
        <strain evidence="8">cv. Jamaican Lion 4</strain>
        <tissue evidence="7">Leaf</tissue>
    </source>
</reference>
<accession>A0A7J6HH31</accession>
<evidence type="ECO:0000256" key="5">
    <source>
        <dbReference type="SAM" id="Phobius"/>
    </source>
</evidence>
<dbReference type="InterPro" id="IPR008271">
    <property type="entry name" value="Ser/Thr_kinase_AS"/>
</dbReference>
<evidence type="ECO:0000256" key="4">
    <source>
        <dbReference type="SAM" id="MobiDB-lite"/>
    </source>
</evidence>
<dbReference type="InterPro" id="IPR011009">
    <property type="entry name" value="Kinase-like_dom_sf"/>
</dbReference>
<keyword evidence="3" id="KW-0067">ATP-binding</keyword>
<dbReference type="PANTHER" id="PTHR47989:SF24">
    <property type="entry name" value="CALCIUM_CALMODULIN-REGULATED RECEPTOR-LIKE KINASE 1 ISOFORM X1"/>
    <property type="match status" value="1"/>
</dbReference>
<evidence type="ECO:0000313" key="8">
    <source>
        <dbReference type="Proteomes" id="UP000525078"/>
    </source>
</evidence>
<keyword evidence="1" id="KW-0723">Serine/threonine-protein kinase</keyword>
<name>A0A7J6HH31_CANSA</name>
<evidence type="ECO:0000256" key="3">
    <source>
        <dbReference type="ARBA" id="ARBA00022840"/>
    </source>
</evidence>
<organism evidence="7 8">
    <name type="scientific">Cannabis sativa</name>
    <name type="common">Hemp</name>
    <name type="synonym">Marijuana</name>
    <dbReference type="NCBI Taxonomy" id="3483"/>
    <lineage>
        <taxon>Eukaryota</taxon>
        <taxon>Viridiplantae</taxon>
        <taxon>Streptophyta</taxon>
        <taxon>Embryophyta</taxon>
        <taxon>Tracheophyta</taxon>
        <taxon>Spermatophyta</taxon>
        <taxon>Magnoliopsida</taxon>
        <taxon>eudicotyledons</taxon>
        <taxon>Gunneridae</taxon>
        <taxon>Pentapetalae</taxon>
        <taxon>rosids</taxon>
        <taxon>fabids</taxon>
        <taxon>Rosales</taxon>
        <taxon>Cannabaceae</taxon>
        <taxon>Cannabis</taxon>
    </lineage>
</organism>
<keyword evidence="1" id="KW-0418">Kinase</keyword>
<evidence type="ECO:0000256" key="2">
    <source>
        <dbReference type="ARBA" id="ARBA00022741"/>
    </source>
</evidence>
<dbReference type="PROSITE" id="PS50011">
    <property type="entry name" value="PROTEIN_KINASE_DOM"/>
    <property type="match status" value="1"/>
</dbReference>
<dbReference type="Gene3D" id="1.10.510.10">
    <property type="entry name" value="Transferase(Phosphotransferase) domain 1"/>
    <property type="match status" value="2"/>
</dbReference>
<protein>
    <recommendedName>
        <fullName evidence="6">Protein kinase domain-containing protein</fullName>
    </recommendedName>
</protein>
<dbReference type="EMBL" id="JAATIP010000010">
    <property type="protein sequence ID" value="KAF4394607.1"/>
    <property type="molecule type" value="Genomic_DNA"/>
</dbReference>
<feature type="transmembrane region" description="Helical" evidence="5">
    <location>
        <begin position="6"/>
        <end position="30"/>
    </location>
</feature>
<dbReference type="InterPro" id="IPR000719">
    <property type="entry name" value="Prot_kinase_dom"/>
</dbReference>
<evidence type="ECO:0000313" key="7">
    <source>
        <dbReference type="EMBL" id="KAF4394607.1"/>
    </source>
</evidence>
<dbReference type="SMART" id="SM00220">
    <property type="entry name" value="S_TKc"/>
    <property type="match status" value="1"/>
</dbReference>
<gene>
    <name evidence="7" type="ORF">F8388_020432</name>
</gene>
<comment type="caution">
    <text evidence="7">The sequence shown here is derived from an EMBL/GenBank/DDBJ whole genome shotgun (WGS) entry which is preliminary data.</text>
</comment>
<dbReference type="PANTHER" id="PTHR47989">
    <property type="entry name" value="OS01G0750732 PROTEIN"/>
    <property type="match status" value="1"/>
</dbReference>
<evidence type="ECO:0000256" key="1">
    <source>
        <dbReference type="ARBA" id="ARBA00022527"/>
    </source>
</evidence>
<keyword evidence="1" id="KW-0808">Transferase</keyword>
<dbReference type="InterPro" id="IPR001245">
    <property type="entry name" value="Ser-Thr/Tyr_kinase_cat_dom"/>
</dbReference>
<dbReference type="SUPFAM" id="SSF56112">
    <property type="entry name" value="Protein kinase-like (PK-like)"/>
    <property type="match status" value="1"/>
</dbReference>
<keyword evidence="5" id="KW-0472">Membrane</keyword>
<dbReference type="AlphaFoldDB" id="A0A7J6HH31"/>
<dbReference type="Gene3D" id="3.30.200.20">
    <property type="entry name" value="Phosphorylase Kinase, domain 1"/>
    <property type="match status" value="1"/>
</dbReference>